<dbReference type="Proteomes" id="UP001057418">
    <property type="component" value="Segment"/>
</dbReference>
<accession>A0A9E7MHS4</accession>
<keyword evidence="2" id="KW-1185">Reference proteome</keyword>
<reference evidence="1" key="1">
    <citation type="submission" date="2022-05" db="EMBL/GenBank/DDBJ databases">
        <authorList>
            <person name="Ruan C."/>
        </authorList>
    </citation>
    <scope>NUCLEOTIDE SEQUENCE</scope>
</reference>
<protein>
    <submittedName>
        <fullName evidence="1">Minor tail protein</fullName>
    </submittedName>
</protein>
<proteinExistence type="predicted"/>
<name>A0A9E7MHS4_9CAUD</name>
<organism evidence="1 2">
    <name type="scientific">Arthrobacter phage SWEP2</name>
    <dbReference type="NCBI Taxonomy" id="2945958"/>
    <lineage>
        <taxon>Viruses</taxon>
        <taxon>Duplodnaviria</taxon>
        <taxon>Heunggongvirae</taxon>
        <taxon>Uroviricota</taxon>
        <taxon>Caudoviricetes</taxon>
        <taxon>Casidaviridae</taxon>
        <taxon>Swepdovirus</taxon>
        <taxon>Swepdovirus SWEP2</taxon>
    </lineage>
</organism>
<evidence type="ECO:0000313" key="2">
    <source>
        <dbReference type="Proteomes" id="UP001057418"/>
    </source>
</evidence>
<dbReference type="EMBL" id="ON528933">
    <property type="protein sequence ID" value="USL85110.1"/>
    <property type="molecule type" value="Genomic_DNA"/>
</dbReference>
<sequence length="69" mass="7561">MTAGIHYTAVLEITKTTIVDEKRDRYDKVEVQASRTVADVARVVVRSSTISGLKEKISAHADLIDGDSE</sequence>
<evidence type="ECO:0000313" key="1">
    <source>
        <dbReference type="EMBL" id="USL85110.1"/>
    </source>
</evidence>